<proteinExistence type="predicted"/>
<reference evidence="2" key="1">
    <citation type="journal article" date="2020" name="Stud. Mycol.">
        <title>101 Dothideomycetes genomes: a test case for predicting lifestyles and emergence of pathogens.</title>
        <authorList>
            <person name="Haridas S."/>
            <person name="Albert R."/>
            <person name="Binder M."/>
            <person name="Bloem J."/>
            <person name="Labutti K."/>
            <person name="Salamov A."/>
            <person name="Andreopoulos B."/>
            <person name="Baker S."/>
            <person name="Barry K."/>
            <person name="Bills G."/>
            <person name="Bluhm B."/>
            <person name="Cannon C."/>
            <person name="Castanera R."/>
            <person name="Culley D."/>
            <person name="Daum C."/>
            <person name="Ezra D."/>
            <person name="Gonzalez J."/>
            <person name="Henrissat B."/>
            <person name="Kuo A."/>
            <person name="Liang C."/>
            <person name="Lipzen A."/>
            <person name="Lutzoni F."/>
            <person name="Magnuson J."/>
            <person name="Mondo S."/>
            <person name="Nolan M."/>
            <person name="Ohm R."/>
            <person name="Pangilinan J."/>
            <person name="Park H.-J."/>
            <person name="Ramirez L."/>
            <person name="Alfaro M."/>
            <person name="Sun H."/>
            <person name="Tritt A."/>
            <person name="Yoshinaga Y."/>
            <person name="Zwiers L.-H."/>
            <person name="Turgeon B."/>
            <person name="Goodwin S."/>
            <person name="Spatafora J."/>
            <person name="Crous P."/>
            <person name="Grigoriev I."/>
        </authorList>
    </citation>
    <scope>NUCLEOTIDE SEQUENCE</scope>
    <source>
        <strain evidence="2">CBS 130266</strain>
    </source>
</reference>
<dbReference type="Pfam" id="PF11885">
    <property type="entry name" value="DUF3405"/>
    <property type="match status" value="1"/>
</dbReference>
<evidence type="ECO:0000313" key="2">
    <source>
        <dbReference type="EMBL" id="KAF2436964.1"/>
    </source>
</evidence>
<feature type="region of interest" description="Disordered" evidence="1">
    <location>
        <begin position="418"/>
        <end position="437"/>
    </location>
</feature>
<protein>
    <submittedName>
        <fullName evidence="2">Uncharacterized protein</fullName>
    </submittedName>
</protein>
<accession>A0A9P4P5H8</accession>
<comment type="caution">
    <text evidence="2">The sequence shown here is derived from an EMBL/GenBank/DDBJ whole genome shotgun (WGS) entry which is preliminary data.</text>
</comment>
<dbReference type="Proteomes" id="UP000800235">
    <property type="component" value="Unassembled WGS sequence"/>
</dbReference>
<evidence type="ECO:0000256" key="1">
    <source>
        <dbReference type="SAM" id="MobiDB-lite"/>
    </source>
</evidence>
<dbReference type="PANTHER" id="PTHR36205:SF2">
    <property type="entry name" value="MAJOR FACILITATOR SUPERFAMILY TRANSPORTER"/>
    <property type="match status" value="1"/>
</dbReference>
<organism evidence="2 3">
    <name type="scientific">Tothia fuscella</name>
    <dbReference type="NCBI Taxonomy" id="1048955"/>
    <lineage>
        <taxon>Eukaryota</taxon>
        <taxon>Fungi</taxon>
        <taxon>Dikarya</taxon>
        <taxon>Ascomycota</taxon>
        <taxon>Pezizomycotina</taxon>
        <taxon>Dothideomycetes</taxon>
        <taxon>Pleosporomycetidae</taxon>
        <taxon>Venturiales</taxon>
        <taxon>Cylindrosympodiaceae</taxon>
        <taxon>Tothia</taxon>
    </lineage>
</organism>
<keyword evidence="3" id="KW-1185">Reference proteome</keyword>
<dbReference type="AlphaFoldDB" id="A0A9P4P5H8"/>
<evidence type="ECO:0000313" key="3">
    <source>
        <dbReference type="Proteomes" id="UP000800235"/>
    </source>
</evidence>
<sequence>MKDILNWERPKHRSGHWPPYEDFAHKDYDPNRWEAFKLERGYYYKSGIEKLTPAQIDSIQTYLPYPEYTSKDWQKIWRGKFITCNGPRGKPLSNDMLDSVRAYPVTPSSFPQSFSGSAEAIGLDDSVCLDRVQRYGPYGFNPLLRIPISLVDWAGVSWGELQNECLAKNKDRFAPVARSPPKMVPDFAKPEGPIAESNSHEEIRRAMMAKTDHQQTMELSYRPRTAILIRTWEGYNYAENDILAVRSMVSELSLRTGGEHQVFLFVNIKDKSQPIFTDRQAYKRMLHKHVPRELRDIAILWNEELCKSSYPDVGDWQVYWHQFMPVQWFSTTHPEFDYVWNWEMDVRYIGNHYHFLSKIGDFAKKQPRKYLWERNARYYIPSFHGRNYDTYVKDTNAIIYNASTTGLIPTPVWGPQPYSPSQTPLGPSPPHSEEEDDFSWGIDEEADLITLLPIWDPVNTTWTMRNKIWNFTPGVRPKFNREHPTDDDFVDPNQHKIPRRAFINTVMRFSRELLRAMHAENSAGRTMQAEMWPTTVALHHGFKAVYAPHPIYSSVKWPARYADAVFNADGGIPARWGQGADSIYNQDREVNFRAWSWYYHATFPRVLYRRWMGWHAKDGLGEVGGWEWERGDKGPGGRMCLPPMLLHPVKRRDLESNM</sequence>
<gene>
    <name evidence="2" type="ORF">EJ08DRAFT_667044</name>
</gene>
<dbReference type="PANTHER" id="PTHR36205">
    <property type="entry name" value="CHROMOSOME 19, WHOLE GENOME SHOTGUN SEQUENCE"/>
    <property type="match status" value="1"/>
</dbReference>
<dbReference type="OrthoDB" id="3353407at2759"/>
<dbReference type="InterPro" id="IPR021822">
    <property type="entry name" value="DUF3405"/>
</dbReference>
<name>A0A9P4P5H8_9PEZI</name>
<dbReference type="EMBL" id="MU007009">
    <property type="protein sequence ID" value="KAF2436964.1"/>
    <property type="molecule type" value="Genomic_DNA"/>
</dbReference>